<evidence type="ECO:0000256" key="3">
    <source>
        <dbReference type="ARBA" id="ARBA00022692"/>
    </source>
</evidence>
<keyword evidence="3 6" id="KW-0812">Transmembrane</keyword>
<evidence type="ECO:0000313" key="9">
    <source>
        <dbReference type="EMBL" id="MCJ2379908.1"/>
    </source>
</evidence>
<evidence type="ECO:0000256" key="4">
    <source>
        <dbReference type="ARBA" id="ARBA00022989"/>
    </source>
</evidence>
<dbReference type="PANTHER" id="PTHR30572">
    <property type="entry name" value="MEMBRANE COMPONENT OF TRANSPORTER-RELATED"/>
    <property type="match status" value="1"/>
</dbReference>
<evidence type="ECO:0000256" key="5">
    <source>
        <dbReference type="ARBA" id="ARBA00023136"/>
    </source>
</evidence>
<dbReference type="Pfam" id="PF02687">
    <property type="entry name" value="FtsX"/>
    <property type="match status" value="2"/>
</dbReference>
<dbReference type="InterPro" id="IPR050250">
    <property type="entry name" value="Macrolide_Exporter_MacB"/>
</dbReference>
<dbReference type="Proteomes" id="UP001165444">
    <property type="component" value="Unassembled WGS sequence"/>
</dbReference>
<evidence type="ECO:0000256" key="2">
    <source>
        <dbReference type="ARBA" id="ARBA00022475"/>
    </source>
</evidence>
<feature type="transmembrane region" description="Helical" evidence="6">
    <location>
        <begin position="656"/>
        <end position="675"/>
    </location>
</feature>
<sequence>MKKRNWILKVFSLGVGLAIGCILIAKVCFESAYDNFYQDIDRIYKIMTGYSSQGNVRDYQQVSGAVAPGFKQYVPGVEYATRTTFLFESEKFYTEDKRPVSGKLVLADTSFFHVFDWKILSGNPIQVLSQPQMVMVCRSFAEKIGGIDKAVGQVIYNEDASGWKFTVGGVYEDFPENGSLDYDVLLSMESFNKRSRENWLGNDRYQGYVKLEEGIDPSSLTAAIRSMQEKNQPLEELEKNGTKIWYYLSAFDKLHTSEPQVRNMIVILSIISLVLLLISLMNYILITISEMVRRSKEIGVHKCYGAGSWDIYKMLSKETAMVLLMSLVLAAILIWAAKPLVEDLLGASLLALFIPETIAVLVGVIFLLFLVSTVVPSYLYDKIPVGVAFRNYKENKRKWKLALLWVQFTINVFLVCFMFVIAAQYDKALNDQPGYTYENVLYYNVRGVDKLQANRSIAALSSNPEVVDVERCYTLPFDYSSGNNIYLPGDDRDLFNIADQYDGTKGFFDFFEIPMLEGRVPETRQEVAVSRQFVEKMQEFTDWKDGAVGKEIQISEHSDTSAMNQGILTISGVYEDYRIGLLTRNDERPSIRFTAEPDSGYMPIILVKVKELNPETIARVQQEVQQEIEGKDVEVLSYKQVMQSMYDENRKMKDTILIGSLFSIVIAFLGLIGYIRDESQRRSKEIAIRKISGATTSEILSLFVGEMMKWVLIAAIVGNLAAYYVSGLWLEQFSEKVTVSWLYLFSADVIVALIVAVTVVINSLQITHANPVLSLKSE</sequence>
<keyword evidence="2" id="KW-1003">Cell membrane</keyword>
<evidence type="ECO:0000259" key="7">
    <source>
        <dbReference type="Pfam" id="PF02687"/>
    </source>
</evidence>
<feature type="transmembrane region" description="Helical" evidence="6">
    <location>
        <begin position="264"/>
        <end position="286"/>
    </location>
</feature>
<dbReference type="PROSITE" id="PS51257">
    <property type="entry name" value="PROKAR_LIPOPROTEIN"/>
    <property type="match status" value="1"/>
</dbReference>
<dbReference type="RefSeq" id="WP_243323582.1">
    <property type="nucleotide sequence ID" value="NZ_JAKZMM010000008.1"/>
</dbReference>
<comment type="caution">
    <text evidence="9">The sequence shown here is derived from an EMBL/GenBank/DDBJ whole genome shotgun (WGS) entry which is preliminary data.</text>
</comment>
<feature type="transmembrane region" description="Helical" evidence="6">
    <location>
        <begin position="710"/>
        <end position="729"/>
    </location>
</feature>
<feature type="transmembrane region" description="Helical" evidence="6">
    <location>
        <begin position="741"/>
        <end position="761"/>
    </location>
</feature>
<reference evidence="9 10" key="1">
    <citation type="submission" date="2022-03" db="EMBL/GenBank/DDBJ databases">
        <title>Parabacteroides sp. nov. isolated from swine feces.</title>
        <authorList>
            <person name="Bak J.E."/>
        </authorList>
    </citation>
    <scope>NUCLEOTIDE SEQUENCE [LARGE SCALE GENOMIC DNA]</scope>
    <source>
        <strain evidence="9 10">AGMB00274</strain>
    </source>
</reference>
<comment type="subcellular location">
    <subcellularLocation>
        <location evidence="1">Cell membrane</location>
        <topology evidence="1">Multi-pass membrane protein</topology>
    </subcellularLocation>
</comment>
<keyword evidence="10" id="KW-1185">Reference proteome</keyword>
<evidence type="ECO:0000259" key="8">
    <source>
        <dbReference type="Pfam" id="PF12704"/>
    </source>
</evidence>
<dbReference type="Pfam" id="PF12704">
    <property type="entry name" value="MacB_PCD"/>
    <property type="match status" value="1"/>
</dbReference>
<feature type="transmembrane region" description="Helical" evidence="6">
    <location>
        <begin position="320"/>
        <end position="337"/>
    </location>
</feature>
<feature type="domain" description="ABC3 transporter permease C-terminal" evidence="7">
    <location>
        <begin position="270"/>
        <end position="381"/>
    </location>
</feature>
<dbReference type="InterPro" id="IPR003838">
    <property type="entry name" value="ABC3_permease_C"/>
</dbReference>
<dbReference type="PANTHER" id="PTHR30572:SF18">
    <property type="entry name" value="ABC-TYPE MACROLIDE FAMILY EXPORT SYSTEM PERMEASE COMPONENT 2"/>
    <property type="match status" value="1"/>
</dbReference>
<evidence type="ECO:0000313" key="10">
    <source>
        <dbReference type="Proteomes" id="UP001165444"/>
    </source>
</evidence>
<feature type="transmembrane region" description="Helical" evidence="6">
    <location>
        <begin position="357"/>
        <end position="380"/>
    </location>
</feature>
<protein>
    <submittedName>
        <fullName evidence="9">ABC transporter permease</fullName>
    </submittedName>
</protein>
<accession>A0ABT0BZB3</accession>
<feature type="transmembrane region" description="Helical" evidence="6">
    <location>
        <begin position="401"/>
        <end position="423"/>
    </location>
</feature>
<gene>
    <name evidence="9" type="ORF">MUN53_04680</name>
</gene>
<keyword evidence="4 6" id="KW-1133">Transmembrane helix</keyword>
<feature type="domain" description="ABC3 transporter permease C-terminal" evidence="7">
    <location>
        <begin position="658"/>
        <end position="771"/>
    </location>
</feature>
<name>A0ABT0BZB3_9BACT</name>
<organism evidence="9 10">
    <name type="scientific">Parabacteroides faecalis</name>
    <dbReference type="NCBI Taxonomy" id="2924040"/>
    <lineage>
        <taxon>Bacteria</taxon>
        <taxon>Pseudomonadati</taxon>
        <taxon>Bacteroidota</taxon>
        <taxon>Bacteroidia</taxon>
        <taxon>Bacteroidales</taxon>
        <taxon>Tannerellaceae</taxon>
        <taxon>Parabacteroides</taxon>
    </lineage>
</organism>
<keyword evidence="5 6" id="KW-0472">Membrane</keyword>
<evidence type="ECO:0000256" key="1">
    <source>
        <dbReference type="ARBA" id="ARBA00004651"/>
    </source>
</evidence>
<proteinExistence type="predicted"/>
<evidence type="ECO:0000256" key="6">
    <source>
        <dbReference type="SAM" id="Phobius"/>
    </source>
</evidence>
<feature type="domain" description="MacB-like periplasmic core" evidence="8">
    <location>
        <begin position="13"/>
        <end position="226"/>
    </location>
</feature>
<dbReference type="EMBL" id="JAKZMM010000008">
    <property type="protein sequence ID" value="MCJ2379908.1"/>
    <property type="molecule type" value="Genomic_DNA"/>
</dbReference>
<dbReference type="InterPro" id="IPR025857">
    <property type="entry name" value="MacB_PCD"/>
</dbReference>